<evidence type="ECO:0000313" key="1">
    <source>
        <dbReference type="EMBL" id="CAJ0783317.1"/>
    </source>
</evidence>
<organism evidence="1 2">
    <name type="scientific">Ralstonia psammae</name>
    <dbReference type="NCBI Taxonomy" id="3058598"/>
    <lineage>
        <taxon>Bacteria</taxon>
        <taxon>Pseudomonadati</taxon>
        <taxon>Pseudomonadota</taxon>
        <taxon>Betaproteobacteria</taxon>
        <taxon>Burkholderiales</taxon>
        <taxon>Burkholderiaceae</taxon>
        <taxon>Ralstonia</taxon>
    </lineage>
</organism>
<dbReference type="Proteomes" id="UP001189813">
    <property type="component" value="Unassembled WGS sequence"/>
</dbReference>
<name>A0ABN9IHV2_9RALS</name>
<comment type="caution">
    <text evidence="1">The sequence shown here is derived from an EMBL/GenBank/DDBJ whole genome shotgun (WGS) entry which is preliminary data.</text>
</comment>
<sequence>MALPWQDIMWQPIEEAELWNRLQADIQGVSPTTRSLVPTLSRPLATLYCERTNGNTERLLVIVRVGERALVYDDVEEEYAIAHVPEGGLLRNWQLYGPLEAALLALFAKP</sequence>
<accession>A0ABN9IHV2</accession>
<proteinExistence type="predicted"/>
<keyword evidence="2" id="KW-1185">Reference proteome</keyword>
<protein>
    <submittedName>
        <fullName evidence="1">Uncharacterized protein</fullName>
    </submittedName>
</protein>
<gene>
    <name evidence="1" type="ORF">LMG19083_01026</name>
</gene>
<dbReference type="EMBL" id="CATZBU010000002">
    <property type="protein sequence ID" value="CAJ0783317.1"/>
    <property type="molecule type" value="Genomic_DNA"/>
</dbReference>
<evidence type="ECO:0000313" key="2">
    <source>
        <dbReference type="Proteomes" id="UP001189813"/>
    </source>
</evidence>
<reference evidence="1 2" key="1">
    <citation type="submission" date="2023-07" db="EMBL/GenBank/DDBJ databases">
        <authorList>
            <person name="Peeters C."/>
        </authorList>
    </citation>
    <scope>NUCLEOTIDE SEQUENCE [LARGE SCALE GENOMIC DNA]</scope>
    <source>
        <strain evidence="1 2">LMG 19083</strain>
    </source>
</reference>